<proteinExistence type="inferred from homology"/>
<dbReference type="PANTHER" id="PTHR47971">
    <property type="entry name" value="KINESIN-RELATED PROTEIN 6"/>
    <property type="match status" value="1"/>
</dbReference>
<reference evidence="13 14" key="1">
    <citation type="submission" date="2016-07" db="EMBL/GenBank/DDBJ databases">
        <title>Pervasive Adenine N6-methylation of Active Genes in Fungi.</title>
        <authorList>
            <consortium name="DOE Joint Genome Institute"/>
            <person name="Mondo S.J."/>
            <person name="Dannebaum R.O."/>
            <person name="Kuo R.C."/>
            <person name="Labutti K."/>
            <person name="Haridas S."/>
            <person name="Kuo A."/>
            <person name="Salamov A."/>
            <person name="Ahrendt S.R."/>
            <person name="Lipzen A."/>
            <person name="Sullivan W."/>
            <person name="Andreopoulos W.B."/>
            <person name="Clum A."/>
            <person name="Lindquist E."/>
            <person name="Daum C."/>
            <person name="Ramamoorthy G.K."/>
            <person name="Gryganskyi A."/>
            <person name="Culley D."/>
            <person name="Magnuson J.K."/>
            <person name="James T.Y."/>
            <person name="O'Malley M.A."/>
            <person name="Stajich J.E."/>
            <person name="Spatafora J.W."/>
            <person name="Visel A."/>
            <person name="Grigoriev I.V."/>
        </authorList>
    </citation>
    <scope>NUCLEOTIDE SEQUENCE [LARGE SCALE GENOMIC DNA]</scope>
    <source>
        <strain evidence="13 14">JEL800</strain>
    </source>
</reference>
<evidence type="ECO:0000256" key="1">
    <source>
        <dbReference type="ARBA" id="ARBA00004245"/>
    </source>
</evidence>
<dbReference type="Gene3D" id="3.40.850.10">
    <property type="entry name" value="Kinesin motor domain"/>
    <property type="match status" value="1"/>
</dbReference>
<feature type="compositionally biased region" description="Polar residues" evidence="11">
    <location>
        <begin position="85"/>
        <end position="106"/>
    </location>
</feature>
<keyword evidence="5 9" id="KW-0067">ATP-binding</keyword>
<dbReference type="PANTHER" id="PTHR47971:SF8">
    <property type="entry name" value="KINESIN-LIKE PROTEIN"/>
    <property type="match status" value="1"/>
</dbReference>
<feature type="binding site" evidence="9">
    <location>
        <begin position="273"/>
        <end position="280"/>
    </location>
    <ligand>
        <name>ATP</name>
        <dbReference type="ChEBI" id="CHEBI:30616"/>
    </ligand>
</feature>
<feature type="compositionally biased region" description="Acidic residues" evidence="11">
    <location>
        <begin position="726"/>
        <end position="738"/>
    </location>
</feature>
<feature type="compositionally biased region" description="Polar residues" evidence="11">
    <location>
        <begin position="546"/>
        <end position="557"/>
    </location>
</feature>
<comment type="subcellular location">
    <subcellularLocation>
        <location evidence="1">Cytoplasm</location>
        <location evidence="1">Cytoskeleton</location>
    </subcellularLocation>
</comment>
<feature type="region of interest" description="Disordered" evidence="11">
    <location>
        <begin position="523"/>
        <end position="579"/>
    </location>
</feature>
<dbReference type="AlphaFoldDB" id="A0A1Y2CCZ3"/>
<dbReference type="GO" id="GO:0005524">
    <property type="term" value="F:ATP binding"/>
    <property type="evidence" value="ECO:0007669"/>
    <property type="project" value="UniProtKB-UniRule"/>
</dbReference>
<dbReference type="Pfam" id="PF00225">
    <property type="entry name" value="Kinesin"/>
    <property type="match status" value="1"/>
</dbReference>
<dbReference type="STRING" id="329046.A0A1Y2CCZ3"/>
<evidence type="ECO:0000256" key="3">
    <source>
        <dbReference type="ARBA" id="ARBA00022701"/>
    </source>
</evidence>
<dbReference type="InterPro" id="IPR019821">
    <property type="entry name" value="Kinesin_motor_CS"/>
</dbReference>
<dbReference type="InterPro" id="IPR027640">
    <property type="entry name" value="Kinesin-like_fam"/>
</dbReference>
<evidence type="ECO:0000313" key="14">
    <source>
        <dbReference type="Proteomes" id="UP000193642"/>
    </source>
</evidence>
<keyword evidence="2" id="KW-0963">Cytoplasm</keyword>
<organism evidence="13 14">
    <name type="scientific">Rhizoclosmatium globosum</name>
    <dbReference type="NCBI Taxonomy" id="329046"/>
    <lineage>
        <taxon>Eukaryota</taxon>
        <taxon>Fungi</taxon>
        <taxon>Fungi incertae sedis</taxon>
        <taxon>Chytridiomycota</taxon>
        <taxon>Chytridiomycota incertae sedis</taxon>
        <taxon>Chytridiomycetes</taxon>
        <taxon>Chytridiales</taxon>
        <taxon>Chytriomycetaceae</taxon>
        <taxon>Rhizoclosmatium</taxon>
    </lineage>
</organism>
<dbReference type="PRINTS" id="PR00380">
    <property type="entry name" value="KINESINHEAVY"/>
</dbReference>
<evidence type="ECO:0000256" key="11">
    <source>
        <dbReference type="SAM" id="MobiDB-lite"/>
    </source>
</evidence>
<keyword evidence="14" id="KW-1185">Reference proteome</keyword>
<dbReference type="InterPro" id="IPR036961">
    <property type="entry name" value="Kinesin_motor_dom_sf"/>
</dbReference>
<accession>A0A1Y2CCZ3</accession>
<evidence type="ECO:0000256" key="9">
    <source>
        <dbReference type="PROSITE-ProRule" id="PRU00283"/>
    </source>
</evidence>
<feature type="region of interest" description="Disordered" evidence="11">
    <location>
        <begin position="672"/>
        <end position="756"/>
    </location>
</feature>
<keyword evidence="7" id="KW-0206">Cytoskeleton</keyword>
<evidence type="ECO:0000256" key="7">
    <source>
        <dbReference type="ARBA" id="ARBA00023212"/>
    </source>
</evidence>
<gene>
    <name evidence="13" type="ORF">BCR33DRAFT_850303</name>
</gene>
<evidence type="ECO:0000256" key="5">
    <source>
        <dbReference type="ARBA" id="ARBA00022840"/>
    </source>
</evidence>
<keyword evidence="4 9" id="KW-0547">Nucleotide-binding</keyword>
<protein>
    <recommendedName>
        <fullName evidence="10">Kinesin-like protein</fullName>
    </recommendedName>
</protein>
<evidence type="ECO:0000256" key="6">
    <source>
        <dbReference type="ARBA" id="ARBA00023175"/>
    </source>
</evidence>
<dbReference type="OrthoDB" id="3176171at2759"/>
<feature type="compositionally biased region" description="Acidic residues" evidence="11">
    <location>
        <begin position="692"/>
        <end position="710"/>
    </location>
</feature>
<dbReference type="Proteomes" id="UP000193642">
    <property type="component" value="Unassembled WGS sequence"/>
</dbReference>
<evidence type="ECO:0000256" key="2">
    <source>
        <dbReference type="ARBA" id="ARBA00022490"/>
    </source>
</evidence>
<dbReference type="GO" id="GO:0003777">
    <property type="term" value="F:microtubule motor activity"/>
    <property type="evidence" value="ECO:0007669"/>
    <property type="project" value="InterPro"/>
</dbReference>
<dbReference type="PROSITE" id="PS00411">
    <property type="entry name" value="KINESIN_MOTOR_1"/>
    <property type="match status" value="1"/>
</dbReference>
<dbReference type="SUPFAM" id="SSF52540">
    <property type="entry name" value="P-loop containing nucleoside triphosphate hydrolases"/>
    <property type="match status" value="1"/>
</dbReference>
<keyword evidence="3 10" id="KW-0493">Microtubule</keyword>
<dbReference type="GO" id="GO:0008017">
    <property type="term" value="F:microtubule binding"/>
    <property type="evidence" value="ECO:0007669"/>
    <property type="project" value="InterPro"/>
</dbReference>
<evidence type="ECO:0000313" key="13">
    <source>
        <dbReference type="EMBL" id="ORY44796.1"/>
    </source>
</evidence>
<dbReference type="GO" id="GO:0007018">
    <property type="term" value="P:microtubule-based movement"/>
    <property type="evidence" value="ECO:0007669"/>
    <property type="project" value="InterPro"/>
</dbReference>
<dbReference type="EMBL" id="MCGO01000021">
    <property type="protein sequence ID" value="ORY44796.1"/>
    <property type="molecule type" value="Genomic_DNA"/>
</dbReference>
<feature type="compositionally biased region" description="Basic and acidic residues" evidence="11">
    <location>
        <begin position="558"/>
        <end position="570"/>
    </location>
</feature>
<feature type="region of interest" description="Disordered" evidence="11">
    <location>
        <begin position="68"/>
        <end position="106"/>
    </location>
</feature>
<dbReference type="InterPro" id="IPR001752">
    <property type="entry name" value="Kinesin_motor_dom"/>
</dbReference>
<dbReference type="PROSITE" id="PS50067">
    <property type="entry name" value="KINESIN_MOTOR_2"/>
    <property type="match status" value="1"/>
</dbReference>
<comment type="similarity">
    <text evidence="8">Belongs to the TRAFAC class myosin-kinesin ATPase superfamily. Kinesin family. KIN-13 subfamily.</text>
</comment>
<evidence type="ECO:0000256" key="8">
    <source>
        <dbReference type="ARBA" id="ARBA00061030"/>
    </source>
</evidence>
<sequence length="813" mass="89950">MENSGFRPPSAFIRASLARQNKVKSLRTASENLSDAPTNEVSPTHNALKHIAKLDKLPLSKFSSPVTIPSVPATSKRQSHHTPLAPNQTATTSPGKTKTDSTPITTPSKTALEIAKLKAARDSRRAAAAEIKSIQDALCPSEKETRIYRTEINAFRKQFAAVVAELPEISVDGSDDDSRIRVCVRKRPMNKKELAKESYDIVTTATTRFPHSQVYVHEPKTRVDMSKYIETHSFILDHSFDETSTNEQVYLATGKPLVKSIFEGGMCTFFAYGQTGSGKTHTIFGNPAEPGIYSYTCRDIFSQINTTTPPDQQSPHLRCSFFEIYGPKINDLLNPNPNAAPITLCEDKHGSVNLMNLHEEIVTSLSSLLSLVQRGRSLRTTRATNANSESSRSHALFQIRIVSNDGYLIGVLSLVDLAGSERGVDSISFTAKPDKKTQSEAAEINKSLLSLKECIRALYKRGLDEENGHVPFRGSKLTHILRDSFLCRESRTVMVATISPGSTSVEHTLNTLRYADRVKELGKDGSSYSSVKPVVLATGGGKKSETQSTGTPKAESSSPRHETRSERPVDAYEAADDEQQSIAALQHDRNLVSSLGNYGQSDSEEESLDQALRQASMAQRKVKVESHYDMNALRDQIKNSQSARTADRVQLNQTAIPNSIDQVHLFGNKEPGDVAVELPNLGNEIKRKEEQREDEEDEVETEESSNEDSDFFYQDALSVSGATAGESEEEGEENDADEKEWRKYCTSSARQTDSDTEVSLRTRHLFQVQQQLMEIDQLLLERVRSGRMGAGAYITQLSELLGQRVDALRRASQ</sequence>
<evidence type="ECO:0000259" key="12">
    <source>
        <dbReference type="PROSITE" id="PS50067"/>
    </source>
</evidence>
<dbReference type="GO" id="GO:0007019">
    <property type="term" value="P:microtubule depolymerization"/>
    <property type="evidence" value="ECO:0007669"/>
    <property type="project" value="TreeGrafter"/>
</dbReference>
<evidence type="ECO:0000256" key="4">
    <source>
        <dbReference type="ARBA" id="ARBA00022741"/>
    </source>
</evidence>
<dbReference type="GO" id="GO:0005874">
    <property type="term" value="C:microtubule"/>
    <property type="evidence" value="ECO:0007669"/>
    <property type="project" value="UniProtKB-KW"/>
</dbReference>
<name>A0A1Y2CCZ3_9FUNG</name>
<dbReference type="SMART" id="SM00129">
    <property type="entry name" value="KISc"/>
    <property type="match status" value="1"/>
</dbReference>
<dbReference type="CDD" id="cd01367">
    <property type="entry name" value="KISc_KIF2_like"/>
    <property type="match status" value="1"/>
</dbReference>
<feature type="domain" description="Kinesin motor" evidence="12">
    <location>
        <begin position="179"/>
        <end position="521"/>
    </location>
</feature>
<keyword evidence="6 9" id="KW-0505">Motor protein</keyword>
<dbReference type="FunFam" id="3.40.850.10:FF:000012">
    <property type="entry name" value="Kinesin-like protein"/>
    <property type="match status" value="1"/>
</dbReference>
<comment type="caution">
    <text evidence="13">The sequence shown here is derived from an EMBL/GenBank/DDBJ whole genome shotgun (WGS) entry which is preliminary data.</text>
</comment>
<dbReference type="InterPro" id="IPR027417">
    <property type="entry name" value="P-loop_NTPase"/>
</dbReference>
<evidence type="ECO:0000256" key="10">
    <source>
        <dbReference type="RuleBase" id="RU000394"/>
    </source>
</evidence>